<gene>
    <name evidence="1" type="ORF">QBC36DRAFT_327924</name>
</gene>
<dbReference type="Proteomes" id="UP001302321">
    <property type="component" value="Unassembled WGS sequence"/>
</dbReference>
<sequence>MDSGVCFVAGAGLLGAAAGESAIFSSILHLTNCRATFRGVGHWELPNYLKCFPCRDLPDRRGRMG</sequence>
<comment type="caution">
    <text evidence="1">The sequence shown here is derived from an EMBL/GenBank/DDBJ whole genome shotgun (WGS) entry which is preliminary data.</text>
</comment>
<name>A0AAN7A8B1_9PEZI</name>
<dbReference type="AlphaFoldDB" id="A0AAN7A8B1"/>
<accession>A0AAN7A8B1</accession>
<evidence type="ECO:0000313" key="2">
    <source>
        <dbReference type="Proteomes" id="UP001302321"/>
    </source>
</evidence>
<proteinExistence type="predicted"/>
<keyword evidence="2" id="KW-1185">Reference proteome</keyword>
<protein>
    <submittedName>
        <fullName evidence="1">Uncharacterized protein</fullName>
    </submittedName>
</protein>
<dbReference type="EMBL" id="MU866177">
    <property type="protein sequence ID" value="KAK4177024.1"/>
    <property type="molecule type" value="Genomic_DNA"/>
</dbReference>
<reference evidence="1" key="2">
    <citation type="submission" date="2023-05" db="EMBL/GenBank/DDBJ databases">
        <authorList>
            <consortium name="Lawrence Berkeley National Laboratory"/>
            <person name="Steindorff A."/>
            <person name="Hensen N."/>
            <person name="Bonometti L."/>
            <person name="Westerberg I."/>
            <person name="Brannstrom I.O."/>
            <person name="Guillou S."/>
            <person name="Cros-Aarteil S."/>
            <person name="Calhoun S."/>
            <person name="Haridas S."/>
            <person name="Kuo A."/>
            <person name="Mondo S."/>
            <person name="Pangilinan J."/>
            <person name="Riley R."/>
            <person name="Labutti K."/>
            <person name="Andreopoulos B."/>
            <person name="Lipzen A."/>
            <person name="Chen C."/>
            <person name="Yanf M."/>
            <person name="Daum C."/>
            <person name="Ng V."/>
            <person name="Clum A."/>
            <person name="Ohm R."/>
            <person name="Martin F."/>
            <person name="Silar P."/>
            <person name="Natvig D."/>
            <person name="Lalanne C."/>
            <person name="Gautier V."/>
            <person name="Ament-Velasquez S.L."/>
            <person name="Kruys A."/>
            <person name="Hutchinson M.I."/>
            <person name="Powell A.J."/>
            <person name="Barry K."/>
            <person name="Miller A.N."/>
            <person name="Grigoriev I.V."/>
            <person name="Debuchy R."/>
            <person name="Gladieux P."/>
            <person name="Thoren M.H."/>
            <person name="Johannesson H."/>
        </authorList>
    </citation>
    <scope>NUCLEOTIDE SEQUENCE</scope>
    <source>
        <strain evidence="1">CBS 892.96</strain>
    </source>
</reference>
<evidence type="ECO:0000313" key="1">
    <source>
        <dbReference type="EMBL" id="KAK4177024.1"/>
    </source>
</evidence>
<organism evidence="1 2">
    <name type="scientific">Triangularia setosa</name>
    <dbReference type="NCBI Taxonomy" id="2587417"/>
    <lineage>
        <taxon>Eukaryota</taxon>
        <taxon>Fungi</taxon>
        <taxon>Dikarya</taxon>
        <taxon>Ascomycota</taxon>
        <taxon>Pezizomycotina</taxon>
        <taxon>Sordariomycetes</taxon>
        <taxon>Sordariomycetidae</taxon>
        <taxon>Sordariales</taxon>
        <taxon>Podosporaceae</taxon>
        <taxon>Triangularia</taxon>
    </lineage>
</organism>
<reference evidence="1" key="1">
    <citation type="journal article" date="2023" name="Mol. Phylogenet. Evol.">
        <title>Genome-scale phylogeny and comparative genomics of the fungal order Sordariales.</title>
        <authorList>
            <person name="Hensen N."/>
            <person name="Bonometti L."/>
            <person name="Westerberg I."/>
            <person name="Brannstrom I.O."/>
            <person name="Guillou S."/>
            <person name="Cros-Aarteil S."/>
            <person name="Calhoun S."/>
            <person name="Haridas S."/>
            <person name="Kuo A."/>
            <person name="Mondo S."/>
            <person name="Pangilinan J."/>
            <person name="Riley R."/>
            <person name="LaButti K."/>
            <person name="Andreopoulos B."/>
            <person name="Lipzen A."/>
            <person name="Chen C."/>
            <person name="Yan M."/>
            <person name="Daum C."/>
            <person name="Ng V."/>
            <person name="Clum A."/>
            <person name="Steindorff A."/>
            <person name="Ohm R.A."/>
            <person name="Martin F."/>
            <person name="Silar P."/>
            <person name="Natvig D.O."/>
            <person name="Lalanne C."/>
            <person name="Gautier V."/>
            <person name="Ament-Velasquez S.L."/>
            <person name="Kruys A."/>
            <person name="Hutchinson M.I."/>
            <person name="Powell A.J."/>
            <person name="Barry K."/>
            <person name="Miller A.N."/>
            <person name="Grigoriev I.V."/>
            <person name="Debuchy R."/>
            <person name="Gladieux P."/>
            <person name="Hiltunen Thoren M."/>
            <person name="Johannesson H."/>
        </authorList>
    </citation>
    <scope>NUCLEOTIDE SEQUENCE</scope>
    <source>
        <strain evidence="1">CBS 892.96</strain>
    </source>
</reference>